<keyword evidence="1" id="KW-1133">Transmembrane helix</keyword>
<dbReference type="EMBL" id="JACJPW010000091">
    <property type="protein sequence ID" value="MBD2184683.1"/>
    <property type="molecule type" value="Genomic_DNA"/>
</dbReference>
<dbReference type="RefSeq" id="WP_190471560.1">
    <property type="nucleotide sequence ID" value="NZ_JACJPW010000091.1"/>
</dbReference>
<protein>
    <submittedName>
        <fullName evidence="2">Uncharacterized protein</fullName>
    </submittedName>
</protein>
<dbReference type="AlphaFoldDB" id="A0A926VK19"/>
<accession>A0A926VK19</accession>
<proteinExistence type="predicted"/>
<dbReference type="Proteomes" id="UP000641646">
    <property type="component" value="Unassembled WGS sequence"/>
</dbReference>
<organism evidence="2 3">
    <name type="scientific">Aerosakkonema funiforme FACHB-1375</name>
    <dbReference type="NCBI Taxonomy" id="2949571"/>
    <lineage>
        <taxon>Bacteria</taxon>
        <taxon>Bacillati</taxon>
        <taxon>Cyanobacteriota</taxon>
        <taxon>Cyanophyceae</taxon>
        <taxon>Oscillatoriophycideae</taxon>
        <taxon>Aerosakkonematales</taxon>
        <taxon>Aerosakkonemataceae</taxon>
        <taxon>Aerosakkonema</taxon>
    </lineage>
</organism>
<sequence length="107" mass="11935">MFSEKDFEPSTDSRLAATTRIWSFATGMLALCMIFSPTRNNIAIPIALGASAATGTACVWLSHKKSSNSIPEYRLEEIEERLKTLETVAGNDDLEMWLKTRHLASRN</sequence>
<keyword evidence="1" id="KW-0472">Membrane</keyword>
<feature type="transmembrane region" description="Helical" evidence="1">
    <location>
        <begin position="42"/>
        <end position="61"/>
    </location>
</feature>
<evidence type="ECO:0000313" key="3">
    <source>
        <dbReference type="Proteomes" id="UP000641646"/>
    </source>
</evidence>
<keyword evidence="1" id="KW-0812">Transmembrane</keyword>
<keyword evidence="3" id="KW-1185">Reference proteome</keyword>
<evidence type="ECO:0000313" key="2">
    <source>
        <dbReference type="EMBL" id="MBD2184683.1"/>
    </source>
</evidence>
<feature type="transmembrane region" description="Helical" evidence="1">
    <location>
        <begin position="21"/>
        <end position="36"/>
    </location>
</feature>
<gene>
    <name evidence="2" type="ORF">H6G03_27040</name>
</gene>
<evidence type="ECO:0000256" key="1">
    <source>
        <dbReference type="SAM" id="Phobius"/>
    </source>
</evidence>
<name>A0A926VK19_9CYAN</name>
<comment type="caution">
    <text evidence="2">The sequence shown here is derived from an EMBL/GenBank/DDBJ whole genome shotgun (WGS) entry which is preliminary data.</text>
</comment>
<reference evidence="2" key="2">
    <citation type="submission" date="2020-08" db="EMBL/GenBank/DDBJ databases">
        <authorList>
            <person name="Chen M."/>
            <person name="Teng W."/>
            <person name="Zhao L."/>
            <person name="Hu C."/>
            <person name="Zhou Y."/>
            <person name="Han B."/>
            <person name="Song L."/>
            <person name="Shu W."/>
        </authorList>
    </citation>
    <scope>NUCLEOTIDE SEQUENCE</scope>
    <source>
        <strain evidence="2">FACHB-1375</strain>
    </source>
</reference>
<reference evidence="2" key="1">
    <citation type="journal article" date="2015" name="ISME J.">
        <title>Draft Genome Sequence of Streptomyces incarnatus NRRL8089, which Produces the Nucleoside Antibiotic Sinefungin.</title>
        <authorList>
            <person name="Oshima K."/>
            <person name="Hattori M."/>
            <person name="Shimizu H."/>
            <person name="Fukuda K."/>
            <person name="Nemoto M."/>
            <person name="Inagaki K."/>
            <person name="Tamura T."/>
        </authorList>
    </citation>
    <scope>NUCLEOTIDE SEQUENCE</scope>
    <source>
        <strain evidence="2">FACHB-1375</strain>
    </source>
</reference>